<dbReference type="AlphaFoldDB" id="A0A830DC63"/>
<dbReference type="Proteomes" id="UP000653305">
    <property type="component" value="Unassembled WGS sequence"/>
</dbReference>
<dbReference type="GO" id="GO:0016853">
    <property type="term" value="F:isomerase activity"/>
    <property type="evidence" value="ECO:0007669"/>
    <property type="project" value="UniProtKB-KW"/>
</dbReference>
<protein>
    <submittedName>
        <fullName evidence="1">Peptidyl-prolyl cis-trans isomerase</fullName>
    </submittedName>
</protein>
<proteinExistence type="predicted"/>
<dbReference type="Gene3D" id="2.40.100.10">
    <property type="entry name" value="Cyclophilin-like"/>
    <property type="match status" value="1"/>
</dbReference>
<sequence>MYRREGRRPFLASPSTTRVNFHRCPNFMCQGGDFTAGNGTEGESIYESSSLMRTLSRSTPALAFCPWRTPGPGTKWISVFHLHRKDRGARWQARGVWSLARIRVGHHR</sequence>
<name>A0A830DC63_9LAMI</name>
<dbReference type="SUPFAM" id="SSF50891">
    <property type="entry name" value="Cyclophilin-like"/>
    <property type="match status" value="1"/>
</dbReference>
<dbReference type="InterPro" id="IPR029000">
    <property type="entry name" value="Cyclophilin-like_dom_sf"/>
</dbReference>
<comment type="caution">
    <text evidence="1">The sequence shown here is derived from an EMBL/GenBank/DDBJ whole genome shotgun (WGS) entry which is preliminary data.</text>
</comment>
<reference evidence="1" key="1">
    <citation type="submission" date="2020-07" db="EMBL/GenBank/DDBJ databases">
        <title>Ethylene signaling mediates host invasion by parasitic plants.</title>
        <authorList>
            <person name="Yoshida S."/>
        </authorList>
    </citation>
    <scope>NUCLEOTIDE SEQUENCE</scope>
    <source>
        <strain evidence="1">Okayama</strain>
    </source>
</reference>
<evidence type="ECO:0000313" key="2">
    <source>
        <dbReference type="Proteomes" id="UP000653305"/>
    </source>
</evidence>
<evidence type="ECO:0000313" key="1">
    <source>
        <dbReference type="EMBL" id="GFQ08720.1"/>
    </source>
</evidence>
<dbReference type="EMBL" id="BMAC01008970">
    <property type="protein sequence ID" value="GFQ08720.1"/>
    <property type="molecule type" value="Genomic_DNA"/>
</dbReference>
<dbReference type="OrthoDB" id="193499at2759"/>
<gene>
    <name evidence="1" type="ORF">PHJA_003016000</name>
</gene>
<keyword evidence="1" id="KW-0413">Isomerase</keyword>
<organism evidence="1 2">
    <name type="scientific">Phtheirospermum japonicum</name>
    <dbReference type="NCBI Taxonomy" id="374723"/>
    <lineage>
        <taxon>Eukaryota</taxon>
        <taxon>Viridiplantae</taxon>
        <taxon>Streptophyta</taxon>
        <taxon>Embryophyta</taxon>
        <taxon>Tracheophyta</taxon>
        <taxon>Spermatophyta</taxon>
        <taxon>Magnoliopsida</taxon>
        <taxon>eudicotyledons</taxon>
        <taxon>Gunneridae</taxon>
        <taxon>Pentapetalae</taxon>
        <taxon>asterids</taxon>
        <taxon>lamiids</taxon>
        <taxon>Lamiales</taxon>
        <taxon>Orobanchaceae</taxon>
        <taxon>Orobanchaceae incertae sedis</taxon>
        <taxon>Phtheirospermum</taxon>
    </lineage>
</organism>
<accession>A0A830DC63</accession>
<keyword evidence="2" id="KW-1185">Reference proteome</keyword>